<dbReference type="Proteomes" id="UP000717696">
    <property type="component" value="Unassembled WGS sequence"/>
</dbReference>
<dbReference type="SUPFAM" id="SSF50249">
    <property type="entry name" value="Nucleic acid-binding proteins"/>
    <property type="match status" value="1"/>
</dbReference>
<dbReference type="SUPFAM" id="SSF56091">
    <property type="entry name" value="DNA ligase/mRNA capping enzyme, catalytic domain"/>
    <property type="match status" value="1"/>
</dbReference>
<dbReference type="Gene3D" id="2.40.50.140">
    <property type="entry name" value="Nucleic acid-binding proteins"/>
    <property type="match status" value="1"/>
</dbReference>
<dbReference type="PANTHER" id="PTHR45997">
    <property type="entry name" value="DNA LIGASE 4"/>
    <property type="match status" value="1"/>
</dbReference>
<dbReference type="GO" id="GO:0032807">
    <property type="term" value="C:DNA ligase IV complex"/>
    <property type="evidence" value="ECO:0007669"/>
    <property type="project" value="TreeGrafter"/>
</dbReference>
<accession>A0A9P9IF75</accession>
<protein>
    <recommendedName>
        <fullName evidence="6">ATP-dependent DNA ligase family profile domain-containing protein</fullName>
    </recommendedName>
</protein>
<dbReference type="PANTHER" id="PTHR45997:SF2">
    <property type="entry name" value="ATP DEPENDENT DNA LIGASE DOMAIN PROTEIN (AFU_ORTHOLOGUE AFUA_5G02430)"/>
    <property type="match status" value="1"/>
</dbReference>
<dbReference type="GO" id="GO:0006297">
    <property type="term" value="P:nucleotide-excision repair, DNA gap filling"/>
    <property type="evidence" value="ECO:0007669"/>
    <property type="project" value="TreeGrafter"/>
</dbReference>
<dbReference type="EMBL" id="JAGMUU010000034">
    <property type="protein sequence ID" value="KAH7117185.1"/>
    <property type="molecule type" value="Genomic_DNA"/>
</dbReference>
<evidence type="ECO:0000259" key="6">
    <source>
        <dbReference type="PROSITE" id="PS50160"/>
    </source>
</evidence>
<dbReference type="AlphaFoldDB" id="A0A9P9IF75"/>
<keyword evidence="3" id="KW-0547">Nucleotide-binding</keyword>
<gene>
    <name evidence="7" type="ORF">B0J13DRAFT_613255</name>
</gene>
<keyword evidence="2" id="KW-0436">Ligase</keyword>
<feature type="domain" description="ATP-dependent DNA ligase family profile" evidence="6">
    <location>
        <begin position="388"/>
        <end position="533"/>
    </location>
</feature>
<evidence type="ECO:0000256" key="1">
    <source>
        <dbReference type="ARBA" id="ARBA00007572"/>
    </source>
</evidence>
<dbReference type="OrthoDB" id="5003716at2759"/>
<dbReference type="GO" id="GO:0006303">
    <property type="term" value="P:double-strand break repair via nonhomologous end joining"/>
    <property type="evidence" value="ECO:0007669"/>
    <property type="project" value="TreeGrafter"/>
</dbReference>
<dbReference type="PROSITE" id="PS50160">
    <property type="entry name" value="DNA_LIGASE_A3"/>
    <property type="match status" value="1"/>
</dbReference>
<dbReference type="InterPro" id="IPR012340">
    <property type="entry name" value="NA-bd_OB-fold"/>
</dbReference>
<evidence type="ECO:0000256" key="3">
    <source>
        <dbReference type="ARBA" id="ARBA00022741"/>
    </source>
</evidence>
<dbReference type="GO" id="GO:0005524">
    <property type="term" value="F:ATP binding"/>
    <property type="evidence" value="ECO:0007669"/>
    <property type="project" value="UniProtKB-KW"/>
</dbReference>
<evidence type="ECO:0000256" key="4">
    <source>
        <dbReference type="ARBA" id="ARBA00022840"/>
    </source>
</evidence>
<keyword evidence="5" id="KW-0539">Nucleus</keyword>
<dbReference type="GO" id="GO:0003677">
    <property type="term" value="F:DNA binding"/>
    <property type="evidence" value="ECO:0007669"/>
    <property type="project" value="InterPro"/>
</dbReference>
<dbReference type="GO" id="GO:0003910">
    <property type="term" value="F:DNA ligase (ATP) activity"/>
    <property type="evidence" value="ECO:0007669"/>
    <property type="project" value="InterPro"/>
</dbReference>
<dbReference type="Gene3D" id="1.10.3260.10">
    <property type="entry name" value="DNA ligase, ATP-dependent, N-terminal domain"/>
    <property type="match status" value="1"/>
</dbReference>
<keyword evidence="8" id="KW-1185">Reference proteome</keyword>
<proteinExistence type="inferred from homology"/>
<dbReference type="Gene3D" id="3.30.470.30">
    <property type="entry name" value="DNA ligase/mRNA capping enzyme"/>
    <property type="match status" value="1"/>
</dbReference>
<evidence type="ECO:0000256" key="5">
    <source>
        <dbReference type="ARBA" id="ARBA00023242"/>
    </source>
</evidence>
<keyword evidence="4" id="KW-0067">ATP-binding</keyword>
<dbReference type="InterPro" id="IPR012310">
    <property type="entry name" value="DNA_ligase_ATP-dep_cent"/>
</dbReference>
<dbReference type="InterPro" id="IPR029710">
    <property type="entry name" value="LIG4"/>
</dbReference>
<sequence>MPFPFRLLCDLLERLERNARRPSSIDRIQERDTLTILAWYNEHNAIIPRRGPEAVAFLSCLFPERRPDRVFGLQERQLEGIIQRAQCLGSSRMKDLQRWKTSGDLDFASSVERVMAITDSESRAGREVTLEELDDILDQTAASSSFSSASLQERVTTKHGRSIRTDDLLSKVFRVLQSSETKWMIRIISKNYSPARVPETLVMSKFHFLLPDLLRFQNSIPAAVGLLGSPTIRHMPIQPAVDTCDELKEVASRELEPQAGIMTARATYEKARSVRHCCQLAGPRRMSVERKYDGEYCQIHIDQNKSGATIKIFSKSGRDSTSDRIGIHEALRDSLELDTAGCNIKKQCILEGELLVWNDDDGRIEPFYKIRRHVKRSGRFLGAARDSPVESSEHLMIMFYDILLLDDIVCGLGTHDERRRLLQSLVRRIPGRTDIGSREVIEFSSFDAAERLSETFARAITQRWEGFVLKGCDDPYFSFNGSRPFIKLKKDYIPGLGDTADFVIIGGRRDAGDEHELGIGSLWWTSFYIGCIENKDEVCRFNAKPRFRIIDTIDRHGISQENITYLNRHGYFTRAPFAKSMPEFDVLLEPTRRLQPVELFKHPFIVEVVGAGFDKPANVGYFALRFPRVLKVHEDRSFRDTISFEELQEMALRCLEIPDDGEQEEKSWLRRLRGNEHLVDRSRTGSPSDDAVSVADICAGRQSNRQQERLGAAVESQCLDNISLGASKRKITPEVALYGNSAVKRAKQSKRKNALKMAASGDIDIIQR</sequence>
<name>A0A9P9IF75_9HYPO</name>
<dbReference type="GO" id="GO:0006310">
    <property type="term" value="P:DNA recombination"/>
    <property type="evidence" value="ECO:0007669"/>
    <property type="project" value="InterPro"/>
</dbReference>
<evidence type="ECO:0000313" key="7">
    <source>
        <dbReference type="EMBL" id="KAH7117185.1"/>
    </source>
</evidence>
<dbReference type="CDD" id="cd08039">
    <property type="entry name" value="Adenylation_DNA_ligase_Fungal"/>
    <property type="match status" value="1"/>
</dbReference>
<evidence type="ECO:0000313" key="8">
    <source>
        <dbReference type="Proteomes" id="UP000717696"/>
    </source>
</evidence>
<dbReference type="InterPro" id="IPR012308">
    <property type="entry name" value="DNA_ligase_ATP-dep_N"/>
</dbReference>
<organism evidence="7 8">
    <name type="scientific">Dactylonectria estremocensis</name>
    <dbReference type="NCBI Taxonomy" id="1079267"/>
    <lineage>
        <taxon>Eukaryota</taxon>
        <taxon>Fungi</taxon>
        <taxon>Dikarya</taxon>
        <taxon>Ascomycota</taxon>
        <taxon>Pezizomycotina</taxon>
        <taxon>Sordariomycetes</taxon>
        <taxon>Hypocreomycetidae</taxon>
        <taxon>Hypocreales</taxon>
        <taxon>Nectriaceae</taxon>
        <taxon>Dactylonectria</taxon>
    </lineage>
</organism>
<comment type="caution">
    <text evidence="7">The sequence shown here is derived from an EMBL/GenBank/DDBJ whole genome shotgun (WGS) entry which is preliminary data.</text>
</comment>
<dbReference type="Pfam" id="PF01068">
    <property type="entry name" value="DNA_ligase_A_M"/>
    <property type="match status" value="1"/>
</dbReference>
<reference evidence="7" key="1">
    <citation type="journal article" date="2021" name="Nat. Commun.">
        <title>Genetic determinants of endophytism in the Arabidopsis root mycobiome.</title>
        <authorList>
            <person name="Mesny F."/>
            <person name="Miyauchi S."/>
            <person name="Thiergart T."/>
            <person name="Pickel B."/>
            <person name="Atanasova L."/>
            <person name="Karlsson M."/>
            <person name="Huettel B."/>
            <person name="Barry K.W."/>
            <person name="Haridas S."/>
            <person name="Chen C."/>
            <person name="Bauer D."/>
            <person name="Andreopoulos W."/>
            <person name="Pangilinan J."/>
            <person name="LaButti K."/>
            <person name="Riley R."/>
            <person name="Lipzen A."/>
            <person name="Clum A."/>
            <person name="Drula E."/>
            <person name="Henrissat B."/>
            <person name="Kohler A."/>
            <person name="Grigoriev I.V."/>
            <person name="Martin F.M."/>
            <person name="Hacquard S."/>
        </authorList>
    </citation>
    <scope>NUCLEOTIDE SEQUENCE</scope>
    <source>
        <strain evidence="7">MPI-CAGE-AT-0021</strain>
    </source>
</reference>
<dbReference type="Pfam" id="PF04675">
    <property type="entry name" value="DNA_ligase_A_N"/>
    <property type="match status" value="1"/>
</dbReference>
<dbReference type="InterPro" id="IPR036599">
    <property type="entry name" value="DNA_ligase_N_sf"/>
</dbReference>
<comment type="similarity">
    <text evidence="1">Belongs to the ATP-dependent DNA ligase family.</text>
</comment>
<evidence type="ECO:0000256" key="2">
    <source>
        <dbReference type="ARBA" id="ARBA00022598"/>
    </source>
</evidence>